<gene>
    <name evidence="2" type="ORF">EIP91_001192</name>
</gene>
<sequence length="379" mass="44819">MTSVFTSSQASLAHRARIAQIITANQRVHPTVPFWKLQVHRVPTLWTLYRGLLRNSSTDDVRWRIRRVFEQFRHLTTPRLARPQLLKYHKWLDTFIKAKEGDVYYRAVLQRYSRMVVAKRDKEDFKQMVREAFEWQRKLYRRPIMTGAYLRPTVANPPLPRLRPQPEHISGMIHKRRRATNRQYIAVEEADRTIDELKYEKEFEEKLTQEAQANGVQMKTFFSDKFQDWTSPLIDIKKENRERISAGIRRRDSPYPPEMLEAIKQARREKVANKTKELQREARGEVLRRTVFRARAGPPAHILSKMTPLQKRMDKVSRSSVSEVGYVGMVKRKLGWKLKNPNAWKVEIGKKEDTARMDALAAEIRQENEKRSDNLFGEP</sequence>
<accession>A0A4R0S2Y1</accession>
<protein>
    <submittedName>
        <fullName evidence="2">Uncharacterized protein</fullName>
    </submittedName>
</protein>
<keyword evidence="1" id="KW-0175">Coiled coil</keyword>
<dbReference type="Proteomes" id="UP000292702">
    <property type="component" value="Unassembled WGS sequence"/>
</dbReference>
<organism evidence="2 3">
    <name type="scientific">Steccherinum ochraceum</name>
    <dbReference type="NCBI Taxonomy" id="92696"/>
    <lineage>
        <taxon>Eukaryota</taxon>
        <taxon>Fungi</taxon>
        <taxon>Dikarya</taxon>
        <taxon>Basidiomycota</taxon>
        <taxon>Agaricomycotina</taxon>
        <taxon>Agaricomycetes</taxon>
        <taxon>Polyporales</taxon>
        <taxon>Steccherinaceae</taxon>
        <taxon>Steccherinum</taxon>
    </lineage>
</organism>
<reference evidence="2 3" key="1">
    <citation type="submission" date="2018-11" db="EMBL/GenBank/DDBJ databases">
        <title>Genome assembly of Steccherinum ochraceum LE-BIN_3174, the white-rot fungus of the Steccherinaceae family (The Residual Polyporoid clade, Polyporales, Basidiomycota).</title>
        <authorList>
            <person name="Fedorova T.V."/>
            <person name="Glazunova O.A."/>
            <person name="Landesman E.O."/>
            <person name="Moiseenko K.V."/>
            <person name="Psurtseva N.V."/>
            <person name="Savinova O.S."/>
            <person name="Shakhova N.V."/>
            <person name="Tyazhelova T.V."/>
            <person name="Vasina D.V."/>
        </authorList>
    </citation>
    <scope>NUCLEOTIDE SEQUENCE [LARGE SCALE GENOMIC DNA]</scope>
    <source>
        <strain evidence="2 3">LE-BIN_3174</strain>
    </source>
</reference>
<name>A0A4R0S2Y1_9APHY</name>
<dbReference type="OrthoDB" id="2571149at2759"/>
<comment type="caution">
    <text evidence="2">The sequence shown here is derived from an EMBL/GenBank/DDBJ whole genome shotgun (WGS) entry which is preliminary data.</text>
</comment>
<dbReference type="AlphaFoldDB" id="A0A4R0S2Y1"/>
<keyword evidence="3" id="KW-1185">Reference proteome</keyword>
<evidence type="ECO:0000256" key="1">
    <source>
        <dbReference type="SAM" id="Coils"/>
    </source>
</evidence>
<dbReference type="EMBL" id="RWJN01000013">
    <property type="protein sequence ID" value="TCD70884.1"/>
    <property type="molecule type" value="Genomic_DNA"/>
</dbReference>
<dbReference type="STRING" id="92696.A0A4R0S2Y1"/>
<evidence type="ECO:0000313" key="2">
    <source>
        <dbReference type="EMBL" id="TCD70884.1"/>
    </source>
</evidence>
<evidence type="ECO:0000313" key="3">
    <source>
        <dbReference type="Proteomes" id="UP000292702"/>
    </source>
</evidence>
<proteinExistence type="predicted"/>
<feature type="coiled-coil region" evidence="1">
    <location>
        <begin position="187"/>
        <end position="214"/>
    </location>
</feature>